<organism evidence="1 2">
    <name type="scientific">Eggerthella lenta</name>
    <name type="common">Eubacterium lentum</name>
    <dbReference type="NCBI Taxonomy" id="84112"/>
    <lineage>
        <taxon>Bacteria</taxon>
        <taxon>Bacillati</taxon>
        <taxon>Actinomycetota</taxon>
        <taxon>Coriobacteriia</taxon>
        <taxon>Eggerthellales</taxon>
        <taxon>Eggerthellaceae</taxon>
        <taxon>Eggerthella</taxon>
    </lineage>
</organism>
<sequence length="70" mass="7760">MTNCFERELAALDEMRRKAAERVEADAMLGFRASTAGLIGCLDRVKRAYVRLVGSAEPSMRRVIEEVDGA</sequence>
<dbReference type="EMBL" id="VEVP01000036">
    <property type="protein sequence ID" value="TNU89029.1"/>
    <property type="molecule type" value="Genomic_DNA"/>
</dbReference>
<dbReference type="AlphaFoldDB" id="A0A5C5BQP2"/>
<evidence type="ECO:0000313" key="2">
    <source>
        <dbReference type="Proteomes" id="UP000312594"/>
    </source>
</evidence>
<accession>A0A5C5BQP2</accession>
<protein>
    <submittedName>
        <fullName evidence="1">Uncharacterized protein</fullName>
    </submittedName>
</protein>
<proteinExistence type="predicted"/>
<dbReference type="RefSeq" id="WP_139912970.1">
    <property type="nucleotide sequence ID" value="NZ_VEVP01000036.1"/>
</dbReference>
<name>A0A5C5BQP2_EGGLN</name>
<reference evidence="1 2" key="1">
    <citation type="journal article" date="2005" name="Appl. Environ. Microbiol.">
        <title>Intestinal bacterial communities that produce active estrogen-like compounds enterodiol and enterolactone in humans.</title>
        <authorList>
            <person name="Clavel T."/>
            <person name="Henderson G."/>
            <person name="Alpert C.A."/>
            <person name="Philippe C."/>
            <person name="Rigottier-Gois L."/>
            <person name="Dore J."/>
            <person name="Blaut M."/>
        </authorList>
    </citation>
    <scope>NUCLEOTIDE SEQUENCE [LARGE SCALE GENOMIC DNA]</scope>
    <source>
        <strain evidence="1 2">SECO-MT75m2</strain>
    </source>
</reference>
<gene>
    <name evidence="1" type="ORF">FIC87_12580</name>
</gene>
<comment type="caution">
    <text evidence="1">The sequence shown here is derived from an EMBL/GenBank/DDBJ whole genome shotgun (WGS) entry which is preliminary data.</text>
</comment>
<dbReference type="Proteomes" id="UP000312594">
    <property type="component" value="Unassembled WGS sequence"/>
</dbReference>
<evidence type="ECO:0000313" key="1">
    <source>
        <dbReference type="EMBL" id="TNU89029.1"/>
    </source>
</evidence>